<dbReference type="GO" id="GO:0016853">
    <property type="term" value="F:isomerase activity"/>
    <property type="evidence" value="ECO:0007669"/>
    <property type="project" value="UniProtKB-KW"/>
</dbReference>
<dbReference type="Pfam" id="PF22640">
    <property type="entry name" value="ManC_GMP_beta-helix"/>
    <property type="match status" value="1"/>
</dbReference>
<keyword evidence="5 13" id="KW-0548">Nucleotidyltransferase</keyword>
<keyword evidence="6" id="KW-0547">Nucleotide-binding</keyword>
<dbReference type="OrthoDB" id="9806359at2"/>
<dbReference type="InterPro" id="IPR014710">
    <property type="entry name" value="RmlC-like_jellyroll"/>
</dbReference>
<evidence type="ECO:0000259" key="12">
    <source>
        <dbReference type="Pfam" id="PF22640"/>
    </source>
</evidence>
<feature type="domain" description="Mannose-6-phosphate isomerase type II C-terminal" evidence="11">
    <location>
        <begin position="354"/>
        <end position="467"/>
    </location>
</feature>
<dbReference type="EMBL" id="QNRT01000002">
    <property type="protein sequence ID" value="RBP51498.1"/>
    <property type="molecule type" value="Genomic_DNA"/>
</dbReference>
<dbReference type="InParanoid" id="A0A395JPJ3"/>
<keyword evidence="4 13" id="KW-0808">Transferase</keyword>
<protein>
    <recommendedName>
        <fullName evidence="3">mannose-1-phosphate guanylyltransferase</fullName>
        <ecNumber evidence="3">2.7.7.13</ecNumber>
    </recommendedName>
</protein>
<dbReference type="Proteomes" id="UP000253083">
    <property type="component" value="Unassembled WGS sequence"/>
</dbReference>
<feature type="domain" description="MannoseP isomerase/GMP-like beta-helix" evidence="12">
    <location>
        <begin position="298"/>
        <end position="348"/>
    </location>
</feature>
<evidence type="ECO:0000256" key="6">
    <source>
        <dbReference type="ARBA" id="ARBA00022741"/>
    </source>
</evidence>
<reference evidence="13 14" key="1">
    <citation type="submission" date="2018-06" db="EMBL/GenBank/DDBJ databases">
        <title>Genomic Encyclopedia of Type Strains, Phase IV (KMG-IV): sequencing the most valuable type-strain genomes for metagenomic binning, comparative biology and taxonomic classification.</title>
        <authorList>
            <person name="Goeker M."/>
        </authorList>
    </citation>
    <scope>NUCLEOTIDE SEQUENCE [LARGE SCALE GENOMIC DNA]</scope>
    <source>
        <strain evidence="13 14">DSM 24032</strain>
    </source>
</reference>
<sequence>MSSIVPVILSGGSGSRLWPSSRALYPKQFLRLVSDKTMLQETVLRLDGLADLEAPIVVANHEHRFLVAEQLRECTEQKCKIILEPVAKNTAPAIALAALSLEADGRADDVILVLPADHVIEDVAGFQRAVESGRSSCVAGKLVTFGIVPSAPETGYGYIRRGEEVSLGVYEVGEFVEKPNLETAQVYIDSGAYFWNSGIFMFTAASYLEQLQRNEPEMVEVCRESLRNASDDLDFIRIDKDEFEQCASNSIDYAVMENTLEAVTIGLDVGWNDIGSWSALWQQLDKDGNGNVLRGDVMTRDVHNSLIISEKKLIACLGMDNFILVETDDSILLASKERVQEVKKIVEEIAELKRSEANIHRKVYRPWGFYDSIENELGFQVKRLVVYPGAQLSLQKHYHRAEHWVVVKGTAEVVNGDQELLLRVNESTYIPIGAKHQLRNPGKVQLELIEVQSGDYLGEDDIVRYEDIYGRLEVESN</sequence>
<dbReference type="FunFam" id="2.60.120.10:FF:000032">
    <property type="entry name" value="Mannose-1-phosphate guanylyltransferase/mannose-6-phosphate isomerase"/>
    <property type="match status" value="1"/>
</dbReference>
<evidence type="ECO:0000256" key="4">
    <source>
        <dbReference type="ARBA" id="ARBA00022679"/>
    </source>
</evidence>
<comment type="pathway">
    <text evidence="1">Nucleotide-sugar biosynthesis; GDP-alpha-D-mannose biosynthesis; GDP-alpha-D-mannose from alpha-D-mannose 1-phosphate (GTP route): step 1/1.</text>
</comment>
<evidence type="ECO:0000259" key="11">
    <source>
        <dbReference type="Pfam" id="PF01050"/>
    </source>
</evidence>
<evidence type="ECO:0000256" key="3">
    <source>
        <dbReference type="ARBA" id="ARBA00012387"/>
    </source>
</evidence>
<dbReference type="GO" id="GO:0004475">
    <property type="term" value="F:mannose-1-phosphate guanylyltransferase (GTP) activity"/>
    <property type="evidence" value="ECO:0007669"/>
    <property type="project" value="UniProtKB-EC"/>
</dbReference>
<dbReference type="Gene3D" id="3.90.550.10">
    <property type="entry name" value="Spore Coat Polysaccharide Biosynthesis Protein SpsA, Chain A"/>
    <property type="match status" value="1"/>
</dbReference>
<feature type="domain" description="Nucleotidyl transferase" evidence="10">
    <location>
        <begin position="6"/>
        <end position="286"/>
    </location>
</feature>
<dbReference type="AlphaFoldDB" id="A0A395JPJ3"/>
<dbReference type="InterPro" id="IPR051161">
    <property type="entry name" value="Mannose-6P_isomerase_type2"/>
</dbReference>
<evidence type="ECO:0000313" key="13">
    <source>
        <dbReference type="EMBL" id="RBP51498.1"/>
    </source>
</evidence>
<dbReference type="GO" id="GO:0005525">
    <property type="term" value="F:GTP binding"/>
    <property type="evidence" value="ECO:0007669"/>
    <property type="project" value="UniProtKB-KW"/>
</dbReference>
<dbReference type="InterPro" id="IPR006375">
    <property type="entry name" value="Man1P_GuaTrfase/Man6P_Isoase"/>
</dbReference>
<evidence type="ECO:0000256" key="9">
    <source>
        <dbReference type="RuleBase" id="RU004190"/>
    </source>
</evidence>
<dbReference type="FunCoup" id="A0A395JPJ3">
    <property type="interactions" value="167"/>
</dbReference>
<evidence type="ECO:0000256" key="5">
    <source>
        <dbReference type="ARBA" id="ARBA00022695"/>
    </source>
</evidence>
<comment type="catalytic activity">
    <reaction evidence="8">
        <text>alpha-D-mannose 1-phosphate + GTP + H(+) = GDP-alpha-D-mannose + diphosphate</text>
        <dbReference type="Rhea" id="RHEA:15229"/>
        <dbReference type="ChEBI" id="CHEBI:15378"/>
        <dbReference type="ChEBI" id="CHEBI:33019"/>
        <dbReference type="ChEBI" id="CHEBI:37565"/>
        <dbReference type="ChEBI" id="CHEBI:57527"/>
        <dbReference type="ChEBI" id="CHEBI:58409"/>
        <dbReference type="EC" id="2.7.7.13"/>
    </reaction>
</comment>
<evidence type="ECO:0000256" key="1">
    <source>
        <dbReference type="ARBA" id="ARBA00004823"/>
    </source>
</evidence>
<dbReference type="UniPathway" id="UPA00126">
    <property type="reaction ID" value="UER00930"/>
</dbReference>
<accession>A0A395JPJ3</accession>
<evidence type="ECO:0000256" key="7">
    <source>
        <dbReference type="ARBA" id="ARBA00023134"/>
    </source>
</evidence>
<dbReference type="InterPro" id="IPR001538">
    <property type="entry name" value="Man6P_isomerase-2_C"/>
</dbReference>
<dbReference type="FunFam" id="3.90.550.10:FF:000046">
    <property type="entry name" value="Mannose-1-phosphate guanylyltransferase (GDP)"/>
    <property type="match status" value="1"/>
</dbReference>
<keyword evidence="13" id="KW-0413">Isomerase</keyword>
<dbReference type="PANTHER" id="PTHR46390">
    <property type="entry name" value="MANNOSE-1-PHOSPHATE GUANYLYLTRANSFERASE"/>
    <property type="match status" value="1"/>
</dbReference>
<dbReference type="InterPro" id="IPR029044">
    <property type="entry name" value="Nucleotide-diphossugar_trans"/>
</dbReference>
<dbReference type="GO" id="GO:0000271">
    <property type="term" value="P:polysaccharide biosynthetic process"/>
    <property type="evidence" value="ECO:0007669"/>
    <property type="project" value="InterPro"/>
</dbReference>
<dbReference type="InterPro" id="IPR005835">
    <property type="entry name" value="NTP_transferase_dom"/>
</dbReference>
<evidence type="ECO:0000256" key="2">
    <source>
        <dbReference type="ARBA" id="ARBA00006115"/>
    </source>
</evidence>
<keyword evidence="7" id="KW-0342">GTP-binding</keyword>
<name>A0A395JPJ3_9GAMM</name>
<keyword evidence="14" id="KW-1185">Reference proteome</keyword>
<dbReference type="SUPFAM" id="SSF51182">
    <property type="entry name" value="RmlC-like cupins"/>
    <property type="match status" value="1"/>
</dbReference>
<evidence type="ECO:0000259" key="10">
    <source>
        <dbReference type="Pfam" id="PF00483"/>
    </source>
</evidence>
<dbReference type="NCBIfam" id="TIGR01479">
    <property type="entry name" value="GMP_PMI"/>
    <property type="match status" value="1"/>
</dbReference>
<evidence type="ECO:0000256" key="8">
    <source>
        <dbReference type="ARBA" id="ARBA00047343"/>
    </source>
</evidence>
<gene>
    <name evidence="13" type="ORF">DFR28_102928</name>
</gene>
<dbReference type="GO" id="GO:0009298">
    <property type="term" value="P:GDP-mannose biosynthetic process"/>
    <property type="evidence" value="ECO:0007669"/>
    <property type="project" value="UniProtKB-UniPathway"/>
</dbReference>
<comment type="similarity">
    <text evidence="2 9">Belongs to the mannose-6-phosphate isomerase type 2 family.</text>
</comment>
<dbReference type="Pfam" id="PF01050">
    <property type="entry name" value="MannoseP_isomer"/>
    <property type="match status" value="1"/>
</dbReference>
<proteinExistence type="inferred from homology"/>
<dbReference type="Pfam" id="PF00483">
    <property type="entry name" value="NTP_transferase"/>
    <property type="match status" value="1"/>
</dbReference>
<dbReference type="RefSeq" id="WP_113954568.1">
    <property type="nucleotide sequence ID" value="NZ_QNRT01000002.1"/>
</dbReference>
<dbReference type="InterPro" id="IPR054566">
    <property type="entry name" value="ManC/GMP-like_b-helix"/>
</dbReference>
<dbReference type="EC" id="2.7.7.13" evidence="3"/>
<dbReference type="InterPro" id="IPR011051">
    <property type="entry name" value="RmlC_Cupin_sf"/>
</dbReference>
<dbReference type="InterPro" id="IPR049577">
    <property type="entry name" value="GMPP_N"/>
</dbReference>
<dbReference type="SUPFAM" id="SSF53448">
    <property type="entry name" value="Nucleotide-diphospho-sugar transferases"/>
    <property type="match status" value="1"/>
</dbReference>
<dbReference type="CDD" id="cd02509">
    <property type="entry name" value="GDP-M1P_Guanylyltransferase"/>
    <property type="match status" value="1"/>
</dbReference>
<evidence type="ECO:0000313" key="14">
    <source>
        <dbReference type="Proteomes" id="UP000253083"/>
    </source>
</evidence>
<comment type="caution">
    <text evidence="13">The sequence shown here is derived from an EMBL/GenBank/DDBJ whole genome shotgun (WGS) entry which is preliminary data.</text>
</comment>
<dbReference type="PANTHER" id="PTHR46390:SF1">
    <property type="entry name" value="MANNOSE-1-PHOSPHATE GUANYLYLTRANSFERASE"/>
    <property type="match status" value="1"/>
</dbReference>
<organism evidence="13 14">
    <name type="scientific">Arenicella xantha</name>
    <dbReference type="NCBI Taxonomy" id="644221"/>
    <lineage>
        <taxon>Bacteria</taxon>
        <taxon>Pseudomonadati</taxon>
        <taxon>Pseudomonadota</taxon>
        <taxon>Gammaproteobacteria</taxon>
        <taxon>Arenicellales</taxon>
        <taxon>Arenicellaceae</taxon>
        <taxon>Arenicella</taxon>
    </lineage>
</organism>
<dbReference type="Gene3D" id="2.60.120.10">
    <property type="entry name" value="Jelly Rolls"/>
    <property type="match status" value="1"/>
</dbReference>
<dbReference type="CDD" id="cd02213">
    <property type="entry name" value="cupin_PMI_typeII_C"/>
    <property type="match status" value="1"/>
</dbReference>